<dbReference type="EMBL" id="OU466859">
    <property type="protein sequence ID" value="CAH2053397.1"/>
    <property type="molecule type" value="Genomic_DNA"/>
</dbReference>
<reference evidence="1 2" key="1">
    <citation type="submission" date="2022-03" db="EMBL/GenBank/DDBJ databases">
        <authorList>
            <person name="Nunn A."/>
            <person name="Chopra R."/>
            <person name="Nunn A."/>
            <person name="Contreras Garrido A."/>
        </authorList>
    </citation>
    <scope>NUCLEOTIDE SEQUENCE [LARGE SCALE GENOMIC DNA]</scope>
</reference>
<dbReference type="InterPro" id="IPR038801">
    <property type="entry name" value="TAF1C"/>
</dbReference>
<keyword evidence="2" id="KW-1185">Reference proteome</keyword>
<sequence length="177" mass="20019">TSKNRFFSRVLKILVQPVSDLGVYKCSSSIEFGYVMVYTMYSIHWYCVKYDESRGRPVLTFGYLGGKQFKSCSIASASWSPHLPGESLVLLENGEVFIKAVSFMFCTTSASENIATVNVAIRIGLVEFELRLIEGTSREDFERDDVEREDHVDHVQPVPMPLQIVPLQWSNPTLPSL</sequence>
<dbReference type="PANTHER" id="PTHR15319:SF1">
    <property type="entry name" value="TATA BOX-BINDING PROTEIN-ASSOCIATED FACTOR RNA POLYMERASE I SUBUNIT C"/>
    <property type="match status" value="1"/>
</dbReference>
<dbReference type="GO" id="GO:0001164">
    <property type="term" value="F:RNA polymerase I core promoter sequence-specific DNA binding"/>
    <property type="evidence" value="ECO:0007669"/>
    <property type="project" value="TreeGrafter"/>
</dbReference>
<feature type="non-terminal residue" evidence="1">
    <location>
        <position position="1"/>
    </location>
</feature>
<evidence type="ECO:0000313" key="1">
    <source>
        <dbReference type="EMBL" id="CAH2053397.1"/>
    </source>
</evidence>
<gene>
    <name evidence="1" type="ORF">TAV2_LOCUS11505</name>
</gene>
<proteinExistence type="predicted"/>
<feature type="non-terminal residue" evidence="1">
    <location>
        <position position="177"/>
    </location>
</feature>
<dbReference type="GO" id="GO:0001650">
    <property type="term" value="C:fibrillar center"/>
    <property type="evidence" value="ECO:0007669"/>
    <property type="project" value="TreeGrafter"/>
</dbReference>
<protein>
    <submittedName>
        <fullName evidence="1">Uncharacterized protein</fullName>
    </submittedName>
</protein>
<accession>A0AAU9RWA5</accession>
<dbReference type="PANTHER" id="PTHR15319">
    <property type="entry name" value="TATA BOX-BINDING PROTEIN ASSOCIATED FACTOR RNA POLYMERASE I SUBUNIT C"/>
    <property type="match status" value="1"/>
</dbReference>
<dbReference type="Proteomes" id="UP000836841">
    <property type="component" value="Chromosome 3"/>
</dbReference>
<organism evidence="1 2">
    <name type="scientific">Thlaspi arvense</name>
    <name type="common">Field penny-cress</name>
    <dbReference type="NCBI Taxonomy" id="13288"/>
    <lineage>
        <taxon>Eukaryota</taxon>
        <taxon>Viridiplantae</taxon>
        <taxon>Streptophyta</taxon>
        <taxon>Embryophyta</taxon>
        <taxon>Tracheophyta</taxon>
        <taxon>Spermatophyta</taxon>
        <taxon>Magnoliopsida</taxon>
        <taxon>eudicotyledons</taxon>
        <taxon>Gunneridae</taxon>
        <taxon>Pentapetalae</taxon>
        <taxon>rosids</taxon>
        <taxon>malvids</taxon>
        <taxon>Brassicales</taxon>
        <taxon>Brassicaceae</taxon>
        <taxon>Thlaspideae</taxon>
        <taxon>Thlaspi</taxon>
    </lineage>
</organism>
<name>A0AAU9RWA5_THLAR</name>
<dbReference type="AlphaFoldDB" id="A0AAU9RWA5"/>
<evidence type="ECO:0000313" key="2">
    <source>
        <dbReference type="Proteomes" id="UP000836841"/>
    </source>
</evidence>